<protein>
    <recommendedName>
        <fullName evidence="4">Glycerophosphoryl diester phosphodiesterase membrane domain-containing protein</fullName>
    </recommendedName>
</protein>
<keyword evidence="3" id="KW-1185">Reference proteome</keyword>
<proteinExistence type="predicted"/>
<evidence type="ECO:0000313" key="3">
    <source>
        <dbReference type="Proteomes" id="UP000622533"/>
    </source>
</evidence>
<organism evidence="2 3">
    <name type="scientific">Desmonostoc muscorum LEGE 12446</name>
    <dbReference type="NCBI Taxonomy" id="1828758"/>
    <lineage>
        <taxon>Bacteria</taxon>
        <taxon>Bacillati</taxon>
        <taxon>Cyanobacteriota</taxon>
        <taxon>Cyanophyceae</taxon>
        <taxon>Nostocales</taxon>
        <taxon>Nostocaceae</taxon>
        <taxon>Desmonostoc</taxon>
    </lineage>
</organism>
<dbReference type="Proteomes" id="UP000622533">
    <property type="component" value="Unassembled WGS sequence"/>
</dbReference>
<dbReference type="EMBL" id="JADEXS010000112">
    <property type="protein sequence ID" value="MBE9022887.1"/>
    <property type="molecule type" value="Genomic_DNA"/>
</dbReference>
<feature type="transmembrane region" description="Helical" evidence="1">
    <location>
        <begin position="194"/>
        <end position="220"/>
    </location>
</feature>
<dbReference type="RefSeq" id="WP_193916047.1">
    <property type="nucleotide sequence ID" value="NZ_JADEXS020000001.1"/>
</dbReference>
<sequence>MSENFGSPGHIQPLSIGNVVSAAVRLYRSHLKTYLNLAAIAHLWIIVPVYGWAKYAAISGLISRLAFGELVYQPESVESARSHINPRLWSFLRVAFQVGISLLIIYFGLAIVGGIFAGILGVALGTLLGGGTATVILTTTLAVIVTVGIVLLGLTWFYSRWIVAEVPLAVEENINGGESVARSWELTKASVFRIQGVVLVAFVVTLPLVFVLNYVPSLFLIRLEPGSAMYSLVYLISWIGSLVGGVLVMPFWQALKAVLYFDLRSRREGLGLQLRQPPSQDFP</sequence>
<keyword evidence="1" id="KW-0812">Transmembrane</keyword>
<feature type="transmembrane region" description="Helical" evidence="1">
    <location>
        <begin position="135"/>
        <end position="158"/>
    </location>
</feature>
<gene>
    <name evidence="2" type="ORF">IQ276_10715</name>
</gene>
<evidence type="ECO:0000313" key="2">
    <source>
        <dbReference type="EMBL" id="MBE9022887.1"/>
    </source>
</evidence>
<evidence type="ECO:0000256" key="1">
    <source>
        <dbReference type="SAM" id="Phobius"/>
    </source>
</evidence>
<name>A0A8J6ZLQ3_DESMC</name>
<evidence type="ECO:0008006" key="4">
    <source>
        <dbReference type="Google" id="ProtNLM"/>
    </source>
</evidence>
<feature type="transmembrane region" description="Helical" evidence="1">
    <location>
        <begin position="34"/>
        <end position="53"/>
    </location>
</feature>
<accession>A0A8J6ZLQ3</accession>
<feature type="transmembrane region" description="Helical" evidence="1">
    <location>
        <begin position="95"/>
        <end position="128"/>
    </location>
</feature>
<comment type="caution">
    <text evidence="2">The sequence shown here is derived from an EMBL/GenBank/DDBJ whole genome shotgun (WGS) entry which is preliminary data.</text>
</comment>
<dbReference type="AlphaFoldDB" id="A0A8J6ZLQ3"/>
<feature type="transmembrane region" description="Helical" evidence="1">
    <location>
        <begin position="232"/>
        <end position="252"/>
    </location>
</feature>
<keyword evidence="1" id="KW-0472">Membrane</keyword>
<reference evidence="2" key="1">
    <citation type="submission" date="2020-10" db="EMBL/GenBank/DDBJ databases">
        <authorList>
            <person name="Castelo-Branco R."/>
            <person name="Eusebio N."/>
            <person name="Adriana R."/>
            <person name="Vieira A."/>
            <person name="Brugerolle De Fraissinette N."/>
            <person name="Rezende De Castro R."/>
            <person name="Schneider M.P."/>
            <person name="Vasconcelos V."/>
            <person name="Leao P.N."/>
        </authorList>
    </citation>
    <scope>NUCLEOTIDE SEQUENCE</scope>
    <source>
        <strain evidence="2">LEGE 12446</strain>
    </source>
</reference>
<keyword evidence="1" id="KW-1133">Transmembrane helix</keyword>